<evidence type="ECO:0000256" key="5">
    <source>
        <dbReference type="ARBA" id="ARBA00022806"/>
    </source>
</evidence>
<keyword evidence="8" id="KW-0479">Metal-binding</keyword>
<reference evidence="16" key="1">
    <citation type="journal article" date="2005" name="Science">
        <title>Vertebrate-type intron-rich genes in the marine annelid Platynereis dumerilii.</title>
        <authorList>
            <person name="Raible F."/>
            <person name="Tessmar-Raible K."/>
            <person name="Osoegawa K."/>
            <person name="Wincker P."/>
            <person name="Jubin C."/>
            <person name="Balavoine G."/>
            <person name="Ferrier D."/>
            <person name="Benes V."/>
            <person name="de Jong P."/>
            <person name="Weissenbach J."/>
            <person name="Bork P."/>
            <person name="Arendt D."/>
        </authorList>
    </citation>
    <scope>NUCLEOTIDE SEQUENCE</scope>
</reference>
<dbReference type="EC" id="3.6.4.13" evidence="2"/>
<dbReference type="GO" id="GO:0003724">
    <property type="term" value="F:RNA helicase activity"/>
    <property type="evidence" value="ECO:0007669"/>
    <property type="project" value="UniProtKB-EC"/>
</dbReference>
<dbReference type="PROSITE" id="PS51192">
    <property type="entry name" value="HELICASE_ATP_BIND_1"/>
    <property type="match status" value="1"/>
</dbReference>
<organism evidence="16">
    <name type="scientific">Platynereis dumerilii</name>
    <name type="common">Dumeril's clam worm</name>
    <dbReference type="NCBI Taxonomy" id="6359"/>
    <lineage>
        <taxon>Eukaryota</taxon>
        <taxon>Metazoa</taxon>
        <taxon>Spiralia</taxon>
        <taxon>Lophotrochozoa</taxon>
        <taxon>Annelida</taxon>
        <taxon>Polychaeta</taxon>
        <taxon>Errantia</taxon>
        <taxon>Phyllodocida</taxon>
        <taxon>Nereididae</taxon>
        <taxon>Platynereis</taxon>
    </lineage>
</organism>
<dbReference type="InterPro" id="IPR027417">
    <property type="entry name" value="P-loop_NTPase"/>
</dbReference>
<evidence type="ECO:0000256" key="3">
    <source>
        <dbReference type="ARBA" id="ARBA00022741"/>
    </source>
</evidence>
<feature type="compositionally biased region" description="Basic and acidic residues" evidence="11">
    <location>
        <begin position="694"/>
        <end position="708"/>
    </location>
</feature>
<evidence type="ECO:0000256" key="7">
    <source>
        <dbReference type="ARBA" id="ARBA00047984"/>
    </source>
</evidence>
<feature type="domain" description="Helicase C-terminal" evidence="14">
    <location>
        <begin position="529"/>
        <end position="680"/>
    </location>
</feature>
<evidence type="ECO:0000313" key="16">
    <source>
        <dbReference type="EMBL" id="CAJ38803.1"/>
    </source>
</evidence>
<dbReference type="FunFam" id="3.40.50.300:FF:000008">
    <property type="entry name" value="ATP-dependent RNA helicase RhlB"/>
    <property type="match status" value="1"/>
</dbReference>
<feature type="compositionally biased region" description="Gly residues" evidence="11">
    <location>
        <begin position="85"/>
        <end position="97"/>
    </location>
</feature>
<keyword evidence="5 10" id="KW-0347">Helicase</keyword>
<dbReference type="PROSITE" id="PS00039">
    <property type="entry name" value="DEAD_ATP_HELICASE"/>
    <property type="match status" value="1"/>
</dbReference>
<feature type="region of interest" description="Disordered" evidence="11">
    <location>
        <begin position="690"/>
        <end position="732"/>
    </location>
</feature>
<evidence type="ECO:0000256" key="11">
    <source>
        <dbReference type="SAM" id="MobiDB-lite"/>
    </source>
</evidence>
<feature type="domain" description="CCHC-type" evidence="12">
    <location>
        <begin position="133"/>
        <end position="148"/>
    </location>
</feature>
<evidence type="ECO:0000256" key="4">
    <source>
        <dbReference type="ARBA" id="ARBA00022801"/>
    </source>
</evidence>
<dbReference type="GO" id="GO:0003676">
    <property type="term" value="F:nucleic acid binding"/>
    <property type="evidence" value="ECO:0007669"/>
    <property type="project" value="InterPro"/>
</dbReference>
<sequence length="732" mass="76301">MSDWSDDEGTTNGFGGTTNGNFNFGRGRGMAKGGDDSQGGFGSKSSGFGSKFGSRDENSNESGGFGGRSNGFGSRGAGGDDEPRGGGFGGKRGGGGGGSSGCYKCGGEGHIARDCPDAGGSGGGGGGGGSRACFKCGEEGHFSRECPNGGSSGGGGGFGGSRGGGFGSSGGGGGFGGGGSGGGKGCFKCGEEGHFSRECPNGGGDSGGNSGDSNKGKGCFKCGEEGHFSRECPNNEGGDGEKKTEIYVPPPPPESEEEMFQSITAGINFDKYESIPVEVSGTNAPKNGILNFDQADLSETVRSNVRKAKYDRPTPIQKWAIPIVLSGKDLMGCAQTGSGKTAAFLLPVLTGIIKNDLIEGGSGFGGPQYPAAIIVGPTRELVNQIYLEARKFASSTCVRPVVVYGGTSVGYQARELEKGAHVVVGTPGRLLDFIGKGKINLSKVKYLILDEADRMLDMGFEPEIRKLVTTFDMPEKGQRQTLMFSATFAAEIQQLAKEFLSEYVFVTVGRVGGANSDITQEVHQVTKYEKREKLVEILNQAGTDRTLVFLETKRSADFLAAYLSQEQYPATSIHGDRLQREREEALLDFKTGRAPILIATSVAARGLDIPGVKHVINYDLPSGIDEYVHRIGRTGRCGNLGKATSFFDPDVNQDKELARSLVKTLGDAQQVVPPWLEEIAEGAISSGFQGGDRFGAKDTRRGMRKTTEDAGFGGSSNGFGGDAGGGDDEDWD</sequence>
<feature type="domain" description="CCHC-type" evidence="12">
    <location>
        <begin position="186"/>
        <end position="201"/>
    </location>
</feature>
<dbReference type="InterPro" id="IPR001650">
    <property type="entry name" value="Helicase_C-like"/>
</dbReference>
<comment type="similarity">
    <text evidence="1">Belongs to the DEAD box helicase family. DDX4/VASA subfamily.</text>
</comment>
<dbReference type="InterPro" id="IPR000629">
    <property type="entry name" value="RNA-helicase_DEAD-box_CS"/>
</dbReference>
<feature type="compositionally biased region" description="Low complexity" evidence="11">
    <location>
        <begin position="43"/>
        <end position="52"/>
    </location>
</feature>
<dbReference type="InterPro" id="IPR036875">
    <property type="entry name" value="Znf_CCHC_sf"/>
</dbReference>
<dbReference type="PROSITE" id="PS50158">
    <property type="entry name" value="ZF_CCHC"/>
    <property type="match status" value="4"/>
</dbReference>
<keyword evidence="8" id="KW-0863">Zinc-finger</keyword>
<dbReference type="SMART" id="SM00343">
    <property type="entry name" value="ZnF_C2HC"/>
    <property type="match status" value="4"/>
</dbReference>
<dbReference type="CDD" id="cd18787">
    <property type="entry name" value="SF2_C_DEAD"/>
    <property type="match status" value="1"/>
</dbReference>
<evidence type="ECO:0000256" key="1">
    <source>
        <dbReference type="ARBA" id="ARBA00010132"/>
    </source>
</evidence>
<dbReference type="PRINTS" id="PR01228">
    <property type="entry name" value="EGGSHELL"/>
</dbReference>
<evidence type="ECO:0000259" key="15">
    <source>
        <dbReference type="PROSITE" id="PS51195"/>
    </source>
</evidence>
<dbReference type="Pfam" id="PF00270">
    <property type="entry name" value="DEAD"/>
    <property type="match status" value="1"/>
</dbReference>
<evidence type="ECO:0000259" key="14">
    <source>
        <dbReference type="PROSITE" id="PS51194"/>
    </source>
</evidence>
<keyword evidence="8" id="KW-0862">Zinc</keyword>
<evidence type="ECO:0000256" key="6">
    <source>
        <dbReference type="ARBA" id="ARBA00022840"/>
    </source>
</evidence>
<dbReference type="Gene3D" id="3.40.50.300">
    <property type="entry name" value="P-loop containing nucleotide triphosphate hydrolases"/>
    <property type="match status" value="2"/>
</dbReference>
<feature type="compositionally biased region" description="Gly residues" evidence="11">
    <location>
        <begin position="26"/>
        <end position="42"/>
    </location>
</feature>
<dbReference type="SUPFAM" id="SSF52540">
    <property type="entry name" value="P-loop containing nucleoside triphosphate hydrolases"/>
    <property type="match status" value="1"/>
</dbReference>
<proteinExistence type="evidence at transcript level"/>
<evidence type="ECO:0000256" key="10">
    <source>
        <dbReference type="RuleBase" id="RU000492"/>
    </source>
</evidence>
<evidence type="ECO:0000256" key="9">
    <source>
        <dbReference type="PROSITE-ProRule" id="PRU00552"/>
    </source>
</evidence>
<dbReference type="CDD" id="cd18052">
    <property type="entry name" value="DEADc_DDX4"/>
    <property type="match status" value="1"/>
</dbReference>
<dbReference type="EMBL" id="AM114778">
    <property type="protein sequence ID" value="CAJ38803.1"/>
    <property type="molecule type" value="mRNA"/>
</dbReference>
<keyword evidence="4 10" id="KW-0378">Hydrolase</keyword>
<dbReference type="InterPro" id="IPR014014">
    <property type="entry name" value="RNA_helicase_DEAD_Q_motif"/>
</dbReference>
<gene>
    <name evidence="16" type="primary">vasa</name>
</gene>
<dbReference type="SUPFAM" id="SSF57756">
    <property type="entry name" value="Retrovirus zinc finger-like domains"/>
    <property type="match status" value="2"/>
</dbReference>
<feature type="compositionally biased region" description="Gly residues" evidence="11">
    <location>
        <begin position="63"/>
        <end position="77"/>
    </location>
</feature>
<dbReference type="Gene3D" id="4.10.60.10">
    <property type="entry name" value="Zinc finger, CCHC-type"/>
    <property type="match status" value="4"/>
</dbReference>
<evidence type="ECO:0000259" key="13">
    <source>
        <dbReference type="PROSITE" id="PS51192"/>
    </source>
</evidence>
<dbReference type="SMART" id="SM00487">
    <property type="entry name" value="DEXDc"/>
    <property type="match status" value="1"/>
</dbReference>
<evidence type="ECO:0000259" key="12">
    <source>
        <dbReference type="PROSITE" id="PS50158"/>
    </source>
</evidence>
<feature type="domain" description="Helicase ATP-binding" evidence="13">
    <location>
        <begin position="321"/>
        <end position="506"/>
    </location>
</feature>
<keyword evidence="6 10" id="KW-0067">ATP-binding</keyword>
<feature type="short sequence motif" description="Q motif" evidence="9">
    <location>
        <begin position="290"/>
        <end position="318"/>
    </location>
</feature>
<protein>
    <recommendedName>
        <fullName evidence="2">RNA helicase</fullName>
        <ecNumber evidence="2">3.6.4.13</ecNumber>
    </recommendedName>
</protein>
<dbReference type="Pfam" id="PF00098">
    <property type="entry name" value="zf-CCHC"/>
    <property type="match status" value="4"/>
</dbReference>
<feature type="domain" description="CCHC-type" evidence="12">
    <location>
        <begin position="102"/>
        <end position="117"/>
    </location>
</feature>
<dbReference type="Pfam" id="PF00271">
    <property type="entry name" value="Helicase_C"/>
    <property type="match status" value="1"/>
</dbReference>
<dbReference type="FunFam" id="3.40.50.300:FF:000397">
    <property type="entry name" value="Probable ATP-dependent RNA helicase DDX4"/>
    <property type="match status" value="1"/>
</dbReference>
<feature type="compositionally biased region" description="Gly residues" evidence="11">
    <location>
        <begin position="711"/>
        <end position="724"/>
    </location>
</feature>
<name>Q2WBX4_PLADU</name>
<dbReference type="PROSITE" id="PS51194">
    <property type="entry name" value="HELICASE_CTER"/>
    <property type="match status" value="1"/>
</dbReference>
<keyword evidence="3 10" id="KW-0547">Nucleotide-binding</keyword>
<dbReference type="PANTHER" id="PTHR47958">
    <property type="entry name" value="ATP-DEPENDENT RNA HELICASE DBP3"/>
    <property type="match status" value="1"/>
</dbReference>
<dbReference type="InterPro" id="IPR001878">
    <property type="entry name" value="Znf_CCHC"/>
</dbReference>
<dbReference type="AlphaFoldDB" id="Q2WBX4"/>
<comment type="catalytic activity">
    <reaction evidence="7">
        <text>ATP + H2O = ADP + phosphate + H(+)</text>
        <dbReference type="Rhea" id="RHEA:13065"/>
        <dbReference type="ChEBI" id="CHEBI:15377"/>
        <dbReference type="ChEBI" id="CHEBI:15378"/>
        <dbReference type="ChEBI" id="CHEBI:30616"/>
        <dbReference type="ChEBI" id="CHEBI:43474"/>
        <dbReference type="ChEBI" id="CHEBI:456216"/>
        <dbReference type="EC" id="3.6.4.13"/>
    </reaction>
</comment>
<feature type="region of interest" description="Disordered" evidence="11">
    <location>
        <begin position="1"/>
        <end position="97"/>
    </location>
</feature>
<accession>Q2WBX4</accession>
<evidence type="ECO:0000256" key="2">
    <source>
        <dbReference type="ARBA" id="ARBA00012552"/>
    </source>
</evidence>
<dbReference type="GO" id="GO:0005524">
    <property type="term" value="F:ATP binding"/>
    <property type="evidence" value="ECO:0007669"/>
    <property type="project" value="UniProtKB-KW"/>
</dbReference>
<evidence type="ECO:0000256" key="8">
    <source>
        <dbReference type="PROSITE-ProRule" id="PRU00047"/>
    </source>
</evidence>
<dbReference type="GO" id="GO:0008270">
    <property type="term" value="F:zinc ion binding"/>
    <property type="evidence" value="ECO:0007669"/>
    <property type="project" value="UniProtKB-KW"/>
</dbReference>
<dbReference type="PROSITE" id="PS51195">
    <property type="entry name" value="Q_MOTIF"/>
    <property type="match status" value="1"/>
</dbReference>
<dbReference type="SMART" id="SM00490">
    <property type="entry name" value="HELICc"/>
    <property type="match status" value="1"/>
</dbReference>
<feature type="domain" description="DEAD-box RNA helicase Q" evidence="15">
    <location>
        <begin position="290"/>
        <end position="318"/>
    </location>
</feature>
<dbReference type="InterPro" id="IPR014001">
    <property type="entry name" value="Helicase_ATP-bd"/>
</dbReference>
<dbReference type="InterPro" id="IPR011545">
    <property type="entry name" value="DEAD/DEAH_box_helicase_dom"/>
</dbReference>
<feature type="domain" description="CCHC-type" evidence="12">
    <location>
        <begin position="219"/>
        <end position="234"/>
    </location>
</feature>
<dbReference type="GO" id="GO:0016787">
    <property type="term" value="F:hydrolase activity"/>
    <property type="evidence" value="ECO:0007669"/>
    <property type="project" value="UniProtKB-KW"/>
</dbReference>